<dbReference type="InterPro" id="IPR001638">
    <property type="entry name" value="Solute-binding_3/MltF_N"/>
</dbReference>
<dbReference type="SUPFAM" id="SSF53850">
    <property type="entry name" value="Periplasmic binding protein-like II"/>
    <property type="match status" value="1"/>
</dbReference>
<dbReference type="Pfam" id="PF00497">
    <property type="entry name" value="SBP_bac_3"/>
    <property type="match status" value="1"/>
</dbReference>
<evidence type="ECO:0000313" key="2">
    <source>
        <dbReference type="EMBL" id="MDM8266271.1"/>
    </source>
</evidence>
<name>A0ABT7UX49_9LACO</name>
<proteinExistence type="predicted"/>
<feature type="domain" description="Solute-binding protein family 3/N-terminal" evidence="1">
    <location>
        <begin position="35"/>
        <end position="83"/>
    </location>
</feature>
<reference evidence="3" key="1">
    <citation type="submission" date="2023-06" db="EMBL/GenBank/DDBJ databases">
        <title>Identification and characterization of horizontal gene transfer across gut microbiota members of farm animals based on homology search.</title>
        <authorList>
            <person name="Zeman M."/>
            <person name="Kubasova T."/>
            <person name="Jahodarova E."/>
            <person name="Nykrynova M."/>
            <person name="Rychlik I."/>
        </authorList>
    </citation>
    <scope>NUCLEOTIDE SEQUENCE [LARGE SCALE GENOMIC DNA]</scope>
    <source>
        <strain evidence="3">161_Gplus</strain>
    </source>
</reference>
<organism evidence="2 3">
    <name type="scientific">Limosilactobacillus pontis</name>
    <dbReference type="NCBI Taxonomy" id="35787"/>
    <lineage>
        <taxon>Bacteria</taxon>
        <taxon>Bacillati</taxon>
        <taxon>Bacillota</taxon>
        <taxon>Bacilli</taxon>
        <taxon>Lactobacillales</taxon>
        <taxon>Lactobacillaceae</taxon>
        <taxon>Limosilactobacillus</taxon>
    </lineage>
</organism>
<dbReference type="Gene3D" id="3.40.190.10">
    <property type="entry name" value="Periplasmic binding protein-like II"/>
    <property type="match status" value="2"/>
</dbReference>
<protein>
    <submittedName>
        <fullName evidence="2">Transporter substrate-binding domain-containing protein</fullName>
    </submittedName>
</protein>
<evidence type="ECO:0000259" key="1">
    <source>
        <dbReference type="Pfam" id="PF00497"/>
    </source>
</evidence>
<keyword evidence="3" id="KW-1185">Reference proteome</keyword>
<sequence>MPLWTCRRAGHRGLSGTVYAGYYATHLAHNNNYKLITATQYPADRVAIGIRKGDTTLVKKVNYALGVLQKDGTLRRINKKWLGINSNYLGPTSEFAKSNRQR</sequence>
<comment type="caution">
    <text evidence="2">The sequence shown here is derived from an EMBL/GenBank/DDBJ whole genome shotgun (WGS) entry which is preliminary data.</text>
</comment>
<evidence type="ECO:0000313" key="3">
    <source>
        <dbReference type="Proteomes" id="UP001529343"/>
    </source>
</evidence>
<dbReference type="EMBL" id="JAUDDW010000009">
    <property type="protein sequence ID" value="MDM8266271.1"/>
    <property type="molecule type" value="Genomic_DNA"/>
</dbReference>
<gene>
    <name evidence="2" type="ORF">QUW44_03675</name>
</gene>
<dbReference type="Proteomes" id="UP001529343">
    <property type="component" value="Unassembled WGS sequence"/>
</dbReference>
<accession>A0ABT7UX49</accession>